<dbReference type="eggNOG" id="COG2264">
    <property type="taxonomic scope" value="Bacteria"/>
</dbReference>
<dbReference type="OrthoDB" id="9765084at2"/>
<reference evidence="1 2" key="1">
    <citation type="submission" date="2008-07" db="EMBL/GenBank/DDBJ databases">
        <title>Complete sequence of Geobacter bemidjiensis BEM.</title>
        <authorList>
            <consortium name="US DOE Joint Genome Institute"/>
            <person name="Lucas S."/>
            <person name="Copeland A."/>
            <person name="Lapidus A."/>
            <person name="Glavina del Rio T."/>
            <person name="Dalin E."/>
            <person name="Tice H."/>
            <person name="Bruce D."/>
            <person name="Goodwin L."/>
            <person name="Pitluck S."/>
            <person name="Kiss H."/>
            <person name="Brettin T."/>
            <person name="Detter J.C."/>
            <person name="Han C."/>
            <person name="Kuske C.R."/>
            <person name="Schmutz J."/>
            <person name="Larimer F."/>
            <person name="Land M."/>
            <person name="Hauser L."/>
            <person name="Kyrpides N."/>
            <person name="Lykidis A."/>
            <person name="Lovley D."/>
            <person name="Richardson P."/>
        </authorList>
    </citation>
    <scope>NUCLEOTIDE SEQUENCE [LARGE SCALE GENOMIC DNA]</scope>
    <source>
        <strain evidence="2">ATCC BAA-1014 / DSM 16622 / JCM 12645 / Bem</strain>
    </source>
</reference>
<dbReference type="Gene3D" id="3.40.50.150">
    <property type="entry name" value="Vaccinia Virus protein VP39"/>
    <property type="match status" value="1"/>
</dbReference>
<evidence type="ECO:0000313" key="1">
    <source>
        <dbReference type="EMBL" id="ACH39587.1"/>
    </source>
</evidence>
<dbReference type="RefSeq" id="WP_012531008.1">
    <property type="nucleotide sequence ID" value="NC_011146.1"/>
</dbReference>
<dbReference type="STRING" id="404380.Gbem_2579"/>
<dbReference type="EMBL" id="CP001124">
    <property type="protein sequence ID" value="ACH39587.1"/>
    <property type="molecule type" value="Genomic_DNA"/>
</dbReference>
<name>B5EGV4_CITBB</name>
<accession>B5EGV4</accession>
<dbReference type="InterPro" id="IPR029063">
    <property type="entry name" value="SAM-dependent_MTases_sf"/>
</dbReference>
<evidence type="ECO:0000313" key="2">
    <source>
        <dbReference type="Proteomes" id="UP000008825"/>
    </source>
</evidence>
<keyword evidence="2" id="KW-1185">Reference proteome</keyword>
<protein>
    <submittedName>
        <fullName evidence="1">Uncharacterized protein</fullName>
    </submittedName>
</protein>
<dbReference type="SUPFAM" id="SSF53335">
    <property type="entry name" value="S-adenosyl-L-methionine-dependent methyltransferases"/>
    <property type="match status" value="1"/>
</dbReference>
<gene>
    <name evidence="1" type="ordered locus">Gbem_2579</name>
</gene>
<dbReference type="HOGENOM" id="CLU_047692_0_0_7"/>
<dbReference type="Proteomes" id="UP000008825">
    <property type="component" value="Chromosome"/>
</dbReference>
<reference evidence="1 2" key="2">
    <citation type="journal article" date="2010" name="BMC Genomics">
        <title>The genome of Geobacter bemidjiensis, exemplar for the subsurface clade of Geobacter species that predominate in Fe(III)-reducing subsurface environments.</title>
        <authorList>
            <person name="Aklujkar M."/>
            <person name="Young N.D."/>
            <person name="Holmes D."/>
            <person name="Chavan M."/>
            <person name="Risso C."/>
            <person name="Kiss H.E."/>
            <person name="Han C.S."/>
            <person name="Land M.L."/>
            <person name="Lovley D.R."/>
        </authorList>
    </citation>
    <scope>NUCLEOTIDE SEQUENCE [LARGE SCALE GENOMIC DNA]</scope>
    <source>
        <strain evidence="2">ATCC BAA-1014 / DSM 16622 / JCM 12645 / Bem</strain>
    </source>
</reference>
<proteinExistence type="predicted"/>
<dbReference type="AlphaFoldDB" id="B5EGV4"/>
<organism evidence="1 2">
    <name type="scientific">Citrifermentans bemidjiense (strain ATCC BAA-1014 / DSM 16622 / JCM 12645 / Bem)</name>
    <name type="common">Geobacter bemidjiensis</name>
    <dbReference type="NCBI Taxonomy" id="404380"/>
    <lineage>
        <taxon>Bacteria</taxon>
        <taxon>Pseudomonadati</taxon>
        <taxon>Thermodesulfobacteriota</taxon>
        <taxon>Desulfuromonadia</taxon>
        <taxon>Geobacterales</taxon>
        <taxon>Geobacteraceae</taxon>
        <taxon>Citrifermentans</taxon>
    </lineage>
</organism>
<dbReference type="KEGG" id="gbm:Gbem_2579"/>
<sequence length="447" mass="51083">MSTTSQDIEFAPTSVMDRAGKVFFHGNRVYRAILSREDAEIYRDLLRREWINEVFSQGLVRTWVSDDMLLPGSFLTLEHEHIPFETHPAENTSYMHWLSAKTLVRVCLALSEKGFLLKDAHPWNVMFKMGSPVIIDFGSIVKSGRVSQGWLDEFRRYFAAPVWLAHTRWHRYAAEYRRQHGAGFAINAFESRLPARTIFRGLNLLSRYLDAPTEFFSRLDCWLDKHKPVTVGKEVWADYQQSGASSDHLAPDSPKQLFVLDILKGERPLKVLDFAANKGYYSVLAARLGASVVACDYEPYCVDYCLSLAQEQKLPITPALLDFSRPTPCYGIGLYGRNSYQRFRSDVVLALGLVHHVCLRQRIPVEVFCDICLEYADKGVILEYVDAADKHVASWNVPIPADYSIEGLTKFFSRKFPVLVMSQPITTDGLNRVMMYFGTRKEYDLSA</sequence>